<dbReference type="AlphaFoldDB" id="A0AAD3TIN7"/>
<dbReference type="EMBL" id="BSYO01000036">
    <property type="protein sequence ID" value="GMH29676.1"/>
    <property type="molecule type" value="Genomic_DNA"/>
</dbReference>
<dbReference type="Proteomes" id="UP001279734">
    <property type="component" value="Unassembled WGS sequence"/>
</dbReference>
<evidence type="ECO:0000313" key="2">
    <source>
        <dbReference type="Proteomes" id="UP001279734"/>
    </source>
</evidence>
<reference evidence="1" key="1">
    <citation type="submission" date="2023-05" db="EMBL/GenBank/DDBJ databases">
        <title>Nepenthes gracilis genome sequencing.</title>
        <authorList>
            <person name="Fukushima K."/>
        </authorList>
    </citation>
    <scope>NUCLEOTIDE SEQUENCE</scope>
    <source>
        <strain evidence="1">SING2019-196</strain>
    </source>
</reference>
<accession>A0AAD3TIN7</accession>
<keyword evidence="2" id="KW-1185">Reference proteome</keyword>
<protein>
    <submittedName>
        <fullName evidence="1">Uncharacterized protein</fullName>
    </submittedName>
</protein>
<evidence type="ECO:0000313" key="1">
    <source>
        <dbReference type="EMBL" id="GMH29676.1"/>
    </source>
</evidence>
<organism evidence="1 2">
    <name type="scientific">Nepenthes gracilis</name>
    <name type="common">Slender pitcher plant</name>
    <dbReference type="NCBI Taxonomy" id="150966"/>
    <lineage>
        <taxon>Eukaryota</taxon>
        <taxon>Viridiplantae</taxon>
        <taxon>Streptophyta</taxon>
        <taxon>Embryophyta</taxon>
        <taxon>Tracheophyta</taxon>
        <taxon>Spermatophyta</taxon>
        <taxon>Magnoliopsida</taxon>
        <taxon>eudicotyledons</taxon>
        <taxon>Gunneridae</taxon>
        <taxon>Pentapetalae</taxon>
        <taxon>Caryophyllales</taxon>
        <taxon>Nepenthaceae</taxon>
        <taxon>Nepenthes</taxon>
    </lineage>
</organism>
<comment type="caution">
    <text evidence="1">The sequence shown here is derived from an EMBL/GenBank/DDBJ whole genome shotgun (WGS) entry which is preliminary data.</text>
</comment>
<name>A0AAD3TIN7_NEPGR</name>
<gene>
    <name evidence="1" type="ORF">Nepgr_031519</name>
</gene>
<sequence length="71" mass="8073">MPMLLEFSMVHLYLPSKWQIGGTCWLLHGGLQPSVANRRSLHFSSFVLVSCGIAFKGLDTDGLWVLFCRFR</sequence>
<proteinExistence type="predicted"/>